<dbReference type="InterPro" id="IPR011042">
    <property type="entry name" value="6-blade_b-propeller_TolB-like"/>
</dbReference>
<dbReference type="EMBL" id="FNDD01000061">
    <property type="protein sequence ID" value="SDI09357.1"/>
    <property type="molecule type" value="Genomic_DNA"/>
</dbReference>
<feature type="signal peptide" evidence="1">
    <location>
        <begin position="1"/>
        <end position="21"/>
    </location>
</feature>
<evidence type="ECO:0000259" key="2">
    <source>
        <dbReference type="Pfam" id="PF07995"/>
    </source>
</evidence>
<proteinExistence type="predicted"/>
<accession>A0A1G8HRP2</accession>
<dbReference type="SUPFAM" id="SSF50952">
    <property type="entry name" value="Soluble quinoprotein glucose dehydrogenase"/>
    <property type="match status" value="1"/>
</dbReference>
<reference evidence="3 4" key="1">
    <citation type="submission" date="2016-10" db="EMBL/GenBank/DDBJ databases">
        <authorList>
            <person name="de Groot N.N."/>
        </authorList>
    </citation>
    <scope>NUCLEOTIDE SEQUENCE [LARGE SCALE GENOMIC DNA]</scope>
    <source>
        <strain evidence="3 4">CGMCC 1.10228</strain>
    </source>
</reference>
<dbReference type="Proteomes" id="UP000198854">
    <property type="component" value="Unassembled WGS sequence"/>
</dbReference>
<evidence type="ECO:0000313" key="4">
    <source>
        <dbReference type="Proteomes" id="UP000198854"/>
    </source>
</evidence>
<dbReference type="PANTHER" id="PTHR19328:SF75">
    <property type="entry name" value="ALDOSE SUGAR DEHYDROGENASE YLII"/>
    <property type="match status" value="1"/>
</dbReference>
<name>A0A1G8HRP2_9VIBR</name>
<keyword evidence="4" id="KW-1185">Reference proteome</keyword>
<gene>
    <name evidence="3" type="ORF">SAMN04488136_1613</name>
</gene>
<dbReference type="STRING" id="861298.SAMN04488136_1613"/>
<protein>
    <submittedName>
        <fullName evidence="3">Glucose/arabinose dehydrogenase, beta-propeller fold</fullName>
    </submittedName>
</protein>
<dbReference type="AlphaFoldDB" id="A0A1G8HRP2"/>
<sequence>MKTLRSLALIGALAPFSIAHALNAEQVFTGLSIPWGFEFIDDHRLILNEKYGDISLVDLSNQTKTRLYHVSDLYSGGQGGLMDVKASPFKRGEYYFTYSQKDGNSGQTALAKATLENDKLSNWTPLFVSTSGSTTSYHFGSRLTFDSQFIYMSVGERGIRENAQNLATHAGSILRLTPQGRAPKDNPFAGQADAKAEIWSYGHRNPQGLTFDPITGELWEVEHGPRGGDEINLIKRGANYGWPNVSYGKEYWGPVAVGDATEKPGIESPQLEYTPSIAPSSMILYRGERYPELSGKLLIGALKLTHINVVSIDANGNLNQEMRLFTGLNQRIRQIAVSPNGTVFFSTDNGNLYRITE</sequence>
<dbReference type="InterPro" id="IPR011041">
    <property type="entry name" value="Quinoprot_gluc/sorb_DH_b-prop"/>
</dbReference>
<keyword evidence="1" id="KW-0732">Signal</keyword>
<dbReference type="Pfam" id="PF07995">
    <property type="entry name" value="GSDH"/>
    <property type="match status" value="1"/>
</dbReference>
<dbReference type="InterPro" id="IPR012938">
    <property type="entry name" value="Glc/Sorbosone_DH"/>
</dbReference>
<dbReference type="RefSeq" id="WP_093279534.1">
    <property type="nucleotide sequence ID" value="NZ_FNDD01000061.1"/>
</dbReference>
<dbReference type="PANTHER" id="PTHR19328">
    <property type="entry name" value="HEDGEHOG-INTERACTING PROTEIN"/>
    <property type="match status" value="1"/>
</dbReference>
<feature type="domain" description="Glucose/Sorbosone dehydrogenase" evidence="2">
    <location>
        <begin position="31"/>
        <end position="354"/>
    </location>
</feature>
<organism evidence="3 4">
    <name type="scientific">Vibrio xiamenensis</name>
    <dbReference type="NCBI Taxonomy" id="861298"/>
    <lineage>
        <taxon>Bacteria</taxon>
        <taxon>Pseudomonadati</taxon>
        <taxon>Pseudomonadota</taxon>
        <taxon>Gammaproteobacteria</taxon>
        <taxon>Vibrionales</taxon>
        <taxon>Vibrionaceae</taxon>
        <taxon>Vibrio</taxon>
    </lineage>
</organism>
<evidence type="ECO:0000313" key="3">
    <source>
        <dbReference type="EMBL" id="SDI09357.1"/>
    </source>
</evidence>
<feature type="chain" id="PRO_5011483956" evidence="1">
    <location>
        <begin position="22"/>
        <end position="357"/>
    </location>
</feature>
<dbReference type="Gene3D" id="2.120.10.30">
    <property type="entry name" value="TolB, C-terminal domain"/>
    <property type="match status" value="1"/>
</dbReference>
<dbReference type="OrthoDB" id="9770043at2"/>
<evidence type="ECO:0000256" key="1">
    <source>
        <dbReference type="SAM" id="SignalP"/>
    </source>
</evidence>